<evidence type="ECO:0000313" key="2">
    <source>
        <dbReference type="Proteomes" id="UP001380290"/>
    </source>
</evidence>
<comment type="caution">
    <text evidence="1">The sequence shown here is derived from an EMBL/GenBank/DDBJ whole genome shotgun (WGS) entry which is preliminary data.</text>
</comment>
<dbReference type="EMBL" id="JBBHLC010000003">
    <property type="protein sequence ID" value="MEJ5862037.1"/>
    <property type="molecule type" value="Genomic_DNA"/>
</dbReference>
<gene>
    <name evidence="1" type="ORF">V7S98_02240</name>
</gene>
<accession>A0ABU8QN06</accession>
<dbReference type="Proteomes" id="UP001380290">
    <property type="component" value="Unassembled WGS sequence"/>
</dbReference>
<reference evidence="1 2" key="1">
    <citation type="submission" date="2024-02" db="EMBL/GenBank/DDBJ databases">
        <title>Identification of pathogenicity and growth-promoting function of Pseudomonas putida variant.</title>
        <authorList>
            <person name="Sun J."/>
        </authorList>
    </citation>
    <scope>NUCLEOTIDE SEQUENCE [LARGE SCALE GENOMIC DNA]</scope>
    <source>
        <strain evidence="1 2">A03</strain>
    </source>
</reference>
<protein>
    <submittedName>
        <fullName evidence="1">Uncharacterized protein</fullName>
    </submittedName>
</protein>
<proteinExistence type="predicted"/>
<sequence length="116" mass="13442">MKTLGEIIEAAKSGERPDYDDLRLAVCAMDALMTFDRQAFWRLAEGEQKGKKPILVWSSVWQRDEQFDRIKRAMATDPKKWLGPNYDPDSPELQERRRMSIAIMEGAARRAQEKKA</sequence>
<organism evidence="1 2">
    <name type="scientific">Pseudomonas farsensis</name>
    <dbReference type="NCBI Taxonomy" id="2745492"/>
    <lineage>
        <taxon>Bacteria</taxon>
        <taxon>Pseudomonadati</taxon>
        <taxon>Pseudomonadota</taxon>
        <taxon>Gammaproteobacteria</taxon>
        <taxon>Pseudomonadales</taxon>
        <taxon>Pseudomonadaceae</taxon>
        <taxon>Pseudomonas</taxon>
    </lineage>
</organism>
<dbReference type="RefSeq" id="WP_339598129.1">
    <property type="nucleotide sequence ID" value="NZ_JBBHLC010000003.1"/>
</dbReference>
<evidence type="ECO:0000313" key="1">
    <source>
        <dbReference type="EMBL" id="MEJ5862037.1"/>
    </source>
</evidence>
<keyword evidence="2" id="KW-1185">Reference proteome</keyword>
<name>A0ABU8QN06_9PSED</name>